<organism evidence="2 3">
    <name type="scientific">Selenomonas ruminantium</name>
    <dbReference type="NCBI Taxonomy" id="971"/>
    <lineage>
        <taxon>Bacteria</taxon>
        <taxon>Bacillati</taxon>
        <taxon>Bacillota</taxon>
        <taxon>Negativicutes</taxon>
        <taxon>Selenomonadales</taxon>
        <taxon>Selenomonadaceae</taxon>
        <taxon>Selenomonas</taxon>
    </lineage>
</organism>
<sequence>MKKILLTLLLGMGFLLNTSLCPSVAHAEDYWCYTDKSGFEYYAVMEKTEYLLGGKYIGYVKQVSPDKSVRNLEWIFAFDEGFCWAYCKTDPSLAPAGTKARNSPLALSIIRCLYHYKYGDKFEPDID</sequence>
<protein>
    <submittedName>
        <fullName evidence="2">Uncharacterized protein</fullName>
    </submittedName>
</protein>
<evidence type="ECO:0000313" key="2">
    <source>
        <dbReference type="EMBL" id="SFA78762.1"/>
    </source>
</evidence>
<evidence type="ECO:0000313" key="3">
    <source>
        <dbReference type="Proteomes" id="UP000183843"/>
    </source>
</evidence>
<dbReference type="EMBL" id="FOJX01000001">
    <property type="protein sequence ID" value="SFA78762.1"/>
    <property type="molecule type" value="Genomic_DNA"/>
</dbReference>
<gene>
    <name evidence="2" type="ORF">SAMN05216587_101865</name>
</gene>
<keyword evidence="1" id="KW-0732">Signal</keyword>
<dbReference type="AlphaFoldDB" id="A0A1I0VQZ9"/>
<reference evidence="2 3" key="1">
    <citation type="submission" date="2016-10" db="EMBL/GenBank/DDBJ databases">
        <authorList>
            <person name="de Groot N.N."/>
        </authorList>
    </citation>
    <scope>NUCLEOTIDE SEQUENCE [LARGE SCALE GENOMIC DNA]</scope>
    <source>
        <strain evidence="2 3">L14</strain>
    </source>
</reference>
<proteinExistence type="predicted"/>
<accession>A0A1I0VQZ9</accession>
<feature type="chain" id="PRO_5010165840" evidence="1">
    <location>
        <begin position="28"/>
        <end position="127"/>
    </location>
</feature>
<name>A0A1I0VQZ9_SELRU</name>
<feature type="signal peptide" evidence="1">
    <location>
        <begin position="1"/>
        <end position="27"/>
    </location>
</feature>
<evidence type="ECO:0000256" key="1">
    <source>
        <dbReference type="SAM" id="SignalP"/>
    </source>
</evidence>
<dbReference type="Proteomes" id="UP000183843">
    <property type="component" value="Unassembled WGS sequence"/>
</dbReference>
<dbReference type="RefSeq" id="WP_143555495.1">
    <property type="nucleotide sequence ID" value="NZ_FOJX01000001.1"/>
</dbReference>